<sequence>MVFARRVSAKKVRFSCKKLAFLELQRFRRLEYERWVNRRKRAKRVFFLPSVNDEVEELSADSVQRILHQGSAFHFSKDVVVKRSDSLHELLFDGLLNVRRLDGHELVLLASVLVKLSASNHSLLSRALVQCHLRFDSLTLAEVAQISYIIPDLPLHLRESFARQWLPNVACLLRQLECNNLDGSDFTSLAKLSYVMSQFPQKYDNELFTLLSSLPVHNGDDMRLFSRDCSLVCQGMLASGIVNYNFLMDACDVYKTHMNHNVDVLEARFQRRASLSYRRVVFTLEDDASEAPVNMDHLLLLLSACDHFNYHNKELISAVCRYVDCYSLALVSDSRAAEHYRSLAKDSPDGLTAKFAELVRSGRYKHPKNNKQQLRLLLKDLATSLNLRHSPFWGINTICNLASKYVTQRRTFSKLLDFVLRHVKLHVLSIEDKSALSLLCQSFQPFHPRLAVHLANLSPDGGTHTDATRDNKPTVSPDGAVRVRSTGNIGSIDISSAVSNFNDLYGSWLTDRNPEVLRRLLEQFSAFADTLPRIMCWECIWKALDVIAAERRLEMLLLVRSFLEESFLGAHPLDKASGNICTVAMHLIFAGSTLSEPVLYLDSCVRIIQLLTSADLSRDYSDLFVFGHYFELFIKMNSFISSTSHAYDEDFRLLVQQLSNGLESYLEAFPRVKCDMLSAPVPRDVYEQVTKAISGFFKVESAPNKPMAELTLELLRGACNAKRPPILRANATLIRHIVLQGSLLPPENSLSANNGT</sequence>
<dbReference type="EMBL" id="BPLF01000003">
    <property type="protein sequence ID" value="GIX64047.1"/>
    <property type="molecule type" value="Genomic_DNA"/>
</dbReference>
<gene>
    <name evidence="1" type="ORF">BcabD6B2_34820</name>
</gene>
<reference evidence="1 2" key="1">
    <citation type="submission" date="2021-06" db="EMBL/GenBank/DDBJ databases">
        <title>Genome sequence of Babesia caballi.</title>
        <authorList>
            <person name="Yamagishi J."/>
            <person name="Kidaka T."/>
            <person name="Ochi A."/>
        </authorList>
    </citation>
    <scope>NUCLEOTIDE SEQUENCE [LARGE SCALE GENOMIC DNA]</scope>
    <source>
        <strain evidence="1">USDA-D6B2</strain>
    </source>
</reference>
<organism evidence="1 2">
    <name type="scientific">Babesia caballi</name>
    <dbReference type="NCBI Taxonomy" id="5871"/>
    <lineage>
        <taxon>Eukaryota</taxon>
        <taxon>Sar</taxon>
        <taxon>Alveolata</taxon>
        <taxon>Apicomplexa</taxon>
        <taxon>Aconoidasida</taxon>
        <taxon>Piroplasmida</taxon>
        <taxon>Babesiidae</taxon>
        <taxon>Babesia</taxon>
    </lineage>
</organism>
<evidence type="ECO:0000313" key="2">
    <source>
        <dbReference type="Proteomes" id="UP001497744"/>
    </source>
</evidence>
<dbReference type="RefSeq" id="XP_067716116.1">
    <property type="nucleotide sequence ID" value="XM_067860015.1"/>
</dbReference>
<accession>A0AAV4LWM4</accession>
<dbReference type="Proteomes" id="UP001497744">
    <property type="component" value="Unassembled WGS sequence"/>
</dbReference>
<proteinExistence type="predicted"/>
<dbReference type="GeneID" id="94195528"/>
<name>A0AAV4LWM4_BABCB</name>
<protein>
    <submittedName>
        <fullName evidence="1">SDR family NAD(P)-dependent oxidoreductase</fullName>
    </submittedName>
</protein>
<evidence type="ECO:0000313" key="1">
    <source>
        <dbReference type="EMBL" id="GIX64047.1"/>
    </source>
</evidence>
<comment type="caution">
    <text evidence="1">The sequence shown here is derived from an EMBL/GenBank/DDBJ whole genome shotgun (WGS) entry which is preliminary data.</text>
</comment>
<keyword evidence="2" id="KW-1185">Reference proteome</keyword>
<dbReference type="AlphaFoldDB" id="A0AAV4LWM4"/>